<dbReference type="GO" id="GO:0003724">
    <property type="term" value="F:RNA helicase activity"/>
    <property type="evidence" value="ECO:0007669"/>
    <property type="project" value="UniProtKB-EC"/>
</dbReference>
<feature type="compositionally biased region" description="Basic and acidic residues" evidence="14">
    <location>
        <begin position="951"/>
        <end position="960"/>
    </location>
</feature>
<evidence type="ECO:0000259" key="15">
    <source>
        <dbReference type="PROSITE" id="PS51192"/>
    </source>
</evidence>
<dbReference type="InterPro" id="IPR014001">
    <property type="entry name" value="Helicase_ATP-bd"/>
</dbReference>
<dbReference type="OrthoDB" id="10261375at2759"/>
<evidence type="ECO:0000259" key="17">
    <source>
        <dbReference type="PROSITE" id="PS51195"/>
    </source>
</evidence>
<evidence type="ECO:0000256" key="10">
    <source>
        <dbReference type="ARBA" id="ARBA00022884"/>
    </source>
</evidence>
<dbReference type="EC" id="3.6.4.13" evidence="4"/>
<dbReference type="PANTHER" id="PTHR47959:SF8">
    <property type="entry name" value="RNA HELICASE"/>
    <property type="match status" value="1"/>
</dbReference>
<evidence type="ECO:0000256" key="9">
    <source>
        <dbReference type="ARBA" id="ARBA00022840"/>
    </source>
</evidence>
<feature type="domain" description="Helicase C-terminal" evidence="16">
    <location>
        <begin position="393"/>
        <end position="534"/>
    </location>
</feature>
<dbReference type="CDD" id="cd18787">
    <property type="entry name" value="SF2_C_DEAD"/>
    <property type="match status" value="1"/>
</dbReference>
<evidence type="ECO:0000256" key="7">
    <source>
        <dbReference type="ARBA" id="ARBA00022801"/>
    </source>
</evidence>
<feature type="region of interest" description="Disordered" evidence="14">
    <location>
        <begin position="721"/>
        <end position="803"/>
    </location>
</feature>
<dbReference type="Pfam" id="PF00270">
    <property type="entry name" value="DEAD"/>
    <property type="match status" value="1"/>
</dbReference>
<feature type="domain" description="Helicase ATP-binding" evidence="15">
    <location>
        <begin position="141"/>
        <end position="320"/>
    </location>
</feature>
<feature type="compositionally biased region" description="Acidic residues" evidence="14">
    <location>
        <begin position="729"/>
        <end position="757"/>
    </location>
</feature>
<keyword evidence="10" id="KW-0694">RNA-binding</keyword>
<dbReference type="Gene3D" id="3.40.50.300">
    <property type="entry name" value="P-loop containing nucleotide triphosphate hydrolases"/>
    <property type="match status" value="2"/>
</dbReference>
<reference evidence="18 19" key="1">
    <citation type="journal article" date="2018" name="Mol. Biol. Evol.">
        <title>Broad Genomic Sampling Reveals a Smut Pathogenic Ancestry of the Fungal Clade Ustilaginomycotina.</title>
        <authorList>
            <person name="Kijpornyongpan T."/>
            <person name="Mondo S.J."/>
            <person name="Barry K."/>
            <person name="Sandor L."/>
            <person name="Lee J."/>
            <person name="Lipzen A."/>
            <person name="Pangilinan J."/>
            <person name="LaButti K."/>
            <person name="Hainaut M."/>
            <person name="Henrissat B."/>
            <person name="Grigoriev I.V."/>
            <person name="Spatafora J.W."/>
            <person name="Aime M.C."/>
        </authorList>
    </citation>
    <scope>NUCLEOTIDE SEQUENCE [LARGE SCALE GENOMIC DNA]</scope>
    <source>
        <strain evidence="18 19">MCA 4718</strain>
    </source>
</reference>
<feature type="compositionally biased region" description="Basic residues" evidence="14">
    <location>
        <begin position="1029"/>
        <end position="1038"/>
    </location>
</feature>
<feature type="domain" description="DEAD-box RNA helicase Q" evidence="17">
    <location>
        <begin position="108"/>
        <end position="136"/>
    </location>
</feature>
<dbReference type="InterPro" id="IPR000629">
    <property type="entry name" value="RNA-helicase_DEAD-box_CS"/>
</dbReference>
<evidence type="ECO:0000256" key="5">
    <source>
        <dbReference type="ARBA" id="ARBA00022517"/>
    </source>
</evidence>
<dbReference type="GO" id="GO:0042254">
    <property type="term" value="P:ribosome biogenesis"/>
    <property type="evidence" value="ECO:0007669"/>
    <property type="project" value="UniProtKB-KW"/>
</dbReference>
<feature type="region of interest" description="Disordered" evidence="14">
    <location>
        <begin position="1"/>
        <end position="66"/>
    </location>
</feature>
<feature type="compositionally biased region" description="Polar residues" evidence="14">
    <location>
        <begin position="764"/>
        <end position="773"/>
    </location>
</feature>
<gene>
    <name evidence="18" type="ORF">BCV69DRAFT_284394</name>
</gene>
<dbReference type="GeneID" id="37014758"/>
<dbReference type="PROSITE" id="PS00039">
    <property type="entry name" value="DEAD_ATP_HELICASE"/>
    <property type="match status" value="1"/>
</dbReference>
<keyword evidence="5" id="KW-0690">Ribosome biogenesis</keyword>
<dbReference type="InterPro" id="IPR027417">
    <property type="entry name" value="P-loop_NTPase"/>
</dbReference>
<keyword evidence="19" id="KW-1185">Reference proteome</keyword>
<dbReference type="Pfam" id="PF00271">
    <property type="entry name" value="Helicase_C"/>
    <property type="match status" value="1"/>
</dbReference>
<evidence type="ECO:0000256" key="11">
    <source>
        <dbReference type="ARBA" id="ARBA00023242"/>
    </source>
</evidence>
<dbReference type="GO" id="GO:0005829">
    <property type="term" value="C:cytosol"/>
    <property type="evidence" value="ECO:0007669"/>
    <property type="project" value="TreeGrafter"/>
</dbReference>
<dbReference type="InterPro" id="IPR011545">
    <property type="entry name" value="DEAD/DEAH_box_helicase_dom"/>
</dbReference>
<evidence type="ECO:0000259" key="16">
    <source>
        <dbReference type="PROSITE" id="PS51194"/>
    </source>
</evidence>
<dbReference type="AlphaFoldDB" id="A0A316U1I9"/>
<comment type="subcellular location">
    <subcellularLocation>
        <location evidence="2">Nucleus</location>
    </subcellularLocation>
</comment>
<dbReference type="InterPro" id="IPR050079">
    <property type="entry name" value="DEAD_box_RNA_helicase"/>
</dbReference>
<dbReference type="EMBL" id="KZ819332">
    <property type="protein sequence ID" value="PWN19242.1"/>
    <property type="molecule type" value="Genomic_DNA"/>
</dbReference>
<feature type="compositionally biased region" description="Low complexity" evidence="14">
    <location>
        <begin position="1"/>
        <end position="44"/>
    </location>
</feature>
<evidence type="ECO:0000256" key="4">
    <source>
        <dbReference type="ARBA" id="ARBA00012552"/>
    </source>
</evidence>
<dbReference type="SUPFAM" id="SSF52540">
    <property type="entry name" value="P-loop containing nucleoside triphosphate hydrolases"/>
    <property type="match status" value="2"/>
</dbReference>
<proteinExistence type="inferred from homology"/>
<dbReference type="PROSITE" id="PS51192">
    <property type="entry name" value="HELICASE_ATP_BIND_1"/>
    <property type="match status" value="1"/>
</dbReference>
<dbReference type="Pfam" id="PF08147">
    <property type="entry name" value="DBP10CT"/>
    <property type="match status" value="1"/>
</dbReference>
<dbReference type="SMART" id="SM00490">
    <property type="entry name" value="HELICc"/>
    <property type="match status" value="1"/>
</dbReference>
<dbReference type="PROSITE" id="PS51195">
    <property type="entry name" value="Q_MOTIF"/>
    <property type="match status" value="1"/>
</dbReference>
<dbReference type="Proteomes" id="UP000245942">
    <property type="component" value="Unassembled WGS sequence"/>
</dbReference>
<feature type="short sequence motif" description="Q motif" evidence="13">
    <location>
        <begin position="108"/>
        <end position="136"/>
    </location>
</feature>
<keyword evidence="11" id="KW-0539">Nucleus</keyword>
<evidence type="ECO:0000256" key="12">
    <source>
        <dbReference type="ARBA" id="ARBA00047984"/>
    </source>
</evidence>
<keyword evidence="9" id="KW-0067">ATP-binding</keyword>
<dbReference type="SMART" id="SM00487">
    <property type="entry name" value="DEXDc"/>
    <property type="match status" value="1"/>
</dbReference>
<feature type="compositionally biased region" description="Gly residues" evidence="14">
    <location>
        <begin position="969"/>
        <end position="999"/>
    </location>
</feature>
<feature type="region of interest" description="Disordered" evidence="14">
    <location>
        <begin position="895"/>
        <end position="1038"/>
    </location>
</feature>
<evidence type="ECO:0000256" key="13">
    <source>
        <dbReference type="PROSITE-ProRule" id="PRU00552"/>
    </source>
</evidence>
<evidence type="ECO:0000256" key="2">
    <source>
        <dbReference type="ARBA" id="ARBA00004123"/>
    </source>
</evidence>
<dbReference type="PANTHER" id="PTHR47959">
    <property type="entry name" value="ATP-DEPENDENT RNA HELICASE RHLE-RELATED"/>
    <property type="match status" value="1"/>
</dbReference>
<organism evidence="18 19">
    <name type="scientific">Pseudomicrostroma glucosiphilum</name>
    <dbReference type="NCBI Taxonomy" id="1684307"/>
    <lineage>
        <taxon>Eukaryota</taxon>
        <taxon>Fungi</taxon>
        <taxon>Dikarya</taxon>
        <taxon>Basidiomycota</taxon>
        <taxon>Ustilaginomycotina</taxon>
        <taxon>Exobasidiomycetes</taxon>
        <taxon>Microstromatales</taxon>
        <taxon>Microstromatales incertae sedis</taxon>
        <taxon>Pseudomicrostroma</taxon>
    </lineage>
</organism>
<dbReference type="GO" id="GO:0005524">
    <property type="term" value="F:ATP binding"/>
    <property type="evidence" value="ECO:0007669"/>
    <property type="project" value="UniProtKB-KW"/>
</dbReference>
<dbReference type="GO" id="GO:0010467">
    <property type="term" value="P:gene expression"/>
    <property type="evidence" value="ECO:0007669"/>
    <property type="project" value="UniProtKB-ARBA"/>
</dbReference>
<comment type="similarity">
    <text evidence="3">Belongs to the DEAD box helicase family. DDX54/DBP10 subfamily.</text>
</comment>
<evidence type="ECO:0000313" key="18">
    <source>
        <dbReference type="EMBL" id="PWN19242.1"/>
    </source>
</evidence>
<protein>
    <recommendedName>
        <fullName evidence="4">RNA helicase</fullName>
        <ecNumber evidence="4">3.6.4.13</ecNumber>
    </recommendedName>
</protein>
<feature type="compositionally biased region" description="Basic and acidic residues" evidence="14">
    <location>
        <begin position="1003"/>
        <end position="1028"/>
    </location>
</feature>
<evidence type="ECO:0000256" key="1">
    <source>
        <dbReference type="ARBA" id="ARBA00003706"/>
    </source>
</evidence>
<dbReference type="STRING" id="1684307.A0A316U1I9"/>
<dbReference type="GO" id="GO:0003723">
    <property type="term" value="F:RNA binding"/>
    <property type="evidence" value="ECO:0007669"/>
    <property type="project" value="UniProtKB-KW"/>
</dbReference>
<sequence>MAKALDFLADDSAAASTSRRPAKAPRTAATPASSSSSSALVAPARNRRAALPQAQEAAADDDDDDDDEAVIASALHKHNVKAGVEVAKAASKVKGKGKAKSGETVGGGSFQSMGLMPSLLKSLLVRGYTTPTPIQRASIPSILAQPSRDLVGMARTGSGKTLSYVVPLIHKLNGSHSTSFGIKALILCPGRELALQILKVGKDIARGCKQQDAEAIRWAMIVGGESLDEQFALMASNPDVVIGTPGRLLHLAVEMNMDLSAVKYAVFDEADRLFEMGFAAQLEELLKRLPVNRQTLLFSATLPKSLVEFARAGLGANPKLVRLDGESKISSELRMGFISLKPADKEAALLILLRDVIGVPFGEQASQDEVLSGWDRKRKFGQRKAGNMPGGIRGTDHLLPHQTIIFCATKHHVEYLLALLTHIGYACSHIYSSLDQTARSLEMKRFREGRTSLLVVTDVAARGIDLPVLEHVVNYDFTPSARVFVHRVGRTARAGKSGWAWSLVTNKELPALCDLQLFLNRPLAPSPTPTGDGGDETPLLDAHTSLHLGTLPREALDVENEYLTSTLQSVDSSTSDQLEALKKVLLRAHKMYERSNGSGKPGAQSLKRVKKMLDRPEDGGEGDVWKLAGSGKEESGIIDFYRRPSAYGLSGAGGTGAGSKQTARKHNPLVEQARSDLLAKISSFRPSETVFEIGARGETTPLAKLMKDRRKTLEVNIERRRIAKAQEEGERDSDDDDEQDDVDAAPLEEQEGADEEEIKAVFDTTPSAETSSGVKGKSAKKDYKDPDFYMGYQQKDSHDEKGYSLSTGSDFVSQARMASFGLTSDDGTRFGVTSQAPNASRWDVKKKKFVKGDGEGADNQKMIRTEAGTKLPASFKSGRFDEWKKKNRVDFAKVGEREEDNKSIKRFGNMGDGNKRFRHTGTPQAKRLDPLARDYDSKMRARQAKAGEGSRIGRDGRDASQRAPSRRGGPPGGRGGGKMGGGGGRGGSAAGGRKGGAYTGAGARDELKTSQQIAKERMAKDRRREKNARAPRKKKGKK</sequence>
<comment type="catalytic activity">
    <reaction evidence="12">
        <text>ATP + H2O = ADP + phosphate + H(+)</text>
        <dbReference type="Rhea" id="RHEA:13065"/>
        <dbReference type="ChEBI" id="CHEBI:15377"/>
        <dbReference type="ChEBI" id="CHEBI:15378"/>
        <dbReference type="ChEBI" id="CHEBI:30616"/>
        <dbReference type="ChEBI" id="CHEBI:43474"/>
        <dbReference type="ChEBI" id="CHEBI:456216"/>
        <dbReference type="EC" id="3.6.4.13"/>
    </reaction>
</comment>
<evidence type="ECO:0000256" key="6">
    <source>
        <dbReference type="ARBA" id="ARBA00022741"/>
    </source>
</evidence>
<keyword evidence="6" id="KW-0547">Nucleotide-binding</keyword>
<evidence type="ECO:0000313" key="19">
    <source>
        <dbReference type="Proteomes" id="UP000245942"/>
    </source>
</evidence>
<dbReference type="RefSeq" id="XP_025346402.1">
    <property type="nucleotide sequence ID" value="XM_025493024.1"/>
</dbReference>
<accession>A0A316U1I9</accession>
<evidence type="ECO:0000256" key="8">
    <source>
        <dbReference type="ARBA" id="ARBA00022806"/>
    </source>
</evidence>
<dbReference type="SMART" id="SM01123">
    <property type="entry name" value="DBP10CT"/>
    <property type="match status" value="1"/>
</dbReference>
<feature type="region of interest" description="Disordered" evidence="14">
    <location>
        <begin position="594"/>
        <end position="627"/>
    </location>
</feature>
<dbReference type="GO" id="GO:0005730">
    <property type="term" value="C:nucleolus"/>
    <property type="evidence" value="ECO:0007669"/>
    <property type="project" value="UniProtKB-SubCell"/>
</dbReference>
<dbReference type="InterPro" id="IPR012541">
    <property type="entry name" value="DBP10_C"/>
</dbReference>
<feature type="compositionally biased region" description="Basic and acidic residues" evidence="14">
    <location>
        <begin position="926"/>
        <end position="939"/>
    </location>
</feature>
<dbReference type="GO" id="GO:0016887">
    <property type="term" value="F:ATP hydrolysis activity"/>
    <property type="evidence" value="ECO:0007669"/>
    <property type="project" value="RHEA"/>
</dbReference>
<dbReference type="InterPro" id="IPR001650">
    <property type="entry name" value="Helicase_C-like"/>
</dbReference>
<evidence type="ECO:0000256" key="3">
    <source>
        <dbReference type="ARBA" id="ARBA00010379"/>
    </source>
</evidence>
<keyword evidence="8" id="KW-0347">Helicase</keyword>
<evidence type="ECO:0000256" key="14">
    <source>
        <dbReference type="SAM" id="MobiDB-lite"/>
    </source>
</evidence>
<comment type="function">
    <text evidence="1">ATP-binding RNA helicase involved in the biogenesis of 60S ribosomal subunits and is required for the normal formation of 25S and 5.8S rRNAs.</text>
</comment>
<name>A0A316U1I9_9BASI</name>
<dbReference type="InterPro" id="IPR014014">
    <property type="entry name" value="RNA_helicase_DEAD_Q_motif"/>
</dbReference>
<dbReference type="PROSITE" id="PS51194">
    <property type="entry name" value="HELICASE_CTER"/>
    <property type="match status" value="1"/>
</dbReference>
<keyword evidence="7" id="KW-0378">Hydrolase</keyword>